<dbReference type="PANTHER" id="PTHR38396:SF1">
    <property type="entry name" value="TRANSMEMBRANE PROTEIN"/>
    <property type="match status" value="1"/>
</dbReference>
<dbReference type="Proteomes" id="UP001055439">
    <property type="component" value="Chromosome 9"/>
</dbReference>
<dbReference type="PANTHER" id="PTHR38396">
    <property type="entry name" value="TRANSMEMBRANE PROTEIN"/>
    <property type="match status" value="1"/>
</dbReference>
<name>A0A9E7I2E8_9LILI</name>
<keyword evidence="2" id="KW-1133">Transmembrane helix</keyword>
<feature type="transmembrane region" description="Helical" evidence="2">
    <location>
        <begin position="57"/>
        <end position="78"/>
    </location>
</feature>
<protein>
    <submittedName>
        <fullName evidence="4">Uncharacterized protein</fullName>
    </submittedName>
</protein>
<reference evidence="4" key="1">
    <citation type="submission" date="2022-05" db="EMBL/GenBank/DDBJ databases">
        <title>The Musa troglodytarum L. genome provides insights into the mechanism of non-climacteric behaviour and enrichment of carotenoids.</title>
        <authorList>
            <person name="Wang J."/>
        </authorList>
    </citation>
    <scope>NUCLEOTIDE SEQUENCE</scope>
    <source>
        <tissue evidence="4">Leaf</tissue>
    </source>
</reference>
<keyword evidence="2" id="KW-0472">Membrane</keyword>
<gene>
    <name evidence="4" type="ORF">MUK42_14876</name>
</gene>
<proteinExistence type="predicted"/>
<feature type="chain" id="PRO_5039438169" evidence="3">
    <location>
        <begin position="18"/>
        <end position="146"/>
    </location>
</feature>
<evidence type="ECO:0000256" key="2">
    <source>
        <dbReference type="SAM" id="Phobius"/>
    </source>
</evidence>
<accession>A0A9E7I2E8</accession>
<feature type="signal peptide" evidence="3">
    <location>
        <begin position="1"/>
        <end position="17"/>
    </location>
</feature>
<sequence>MRAVLVLLCCVASEVCTSKWPSPAWVFLPCCFCSLVPLLPPPLLLQELNHRGMPTRGYVLIFVFWALLTIITPTLVSWSASAKPNLVAPGETLLEMKVNRRMMGSIETAGQPKNGTRKTITRATAPSPAAAPAPAPVAGYDALSKR</sequence>
<keyword evidence="5" id="KW-1185">Reference proteome</keyword>
<dbReference type="AlphaFoldDB" id="A0A9E7I2E8"/>
<dbReference type="EMBL" id="CP097511">
    <property type="protein sequence ID" value="URE44399.1"/>
    <property type="molecule type" value="Genomic_DNA"/>
</dbReference>
<keyword evidence="2" id="KW-0812">Transmembrane</keyword>
<evidence type="ECO:0000256" key="1">
    <source>
        <dbReference type="SAM" id="MobiDB-lite"/>
    </source>
</evidence>
<dbReference type="OrthoDB" id="1304015at2759"/>
<feature type="region of interest" description="Disordered" evidence="1">
    <location>
        <begin position="105"/>
        <end position="146"/>
    </location>
</feature>
<evidence type="ECO:0000313" key="5">
    <source>
        <dbReference type="Proteomes" id="UP001055439"/>
    </source>
</evidence>
<organism evidence="4 5">
    <name type="scientific">Musa troglodytarum</name>
    <name type="common">fe'i banana</name>
    <dbReference type="NCBI Taxonomy" id="320322"/>
    <lineage>
        <taxon>Eukaryota</taxon>
        <taxon>Viridiplantae</taxon>
        <taxon>Streptophyta</taxon>
        <taxon>Embryophyta</taxon>
        <taxon>Tracheophyta</taxon>
        <taxon>Spermatophyta</taxon>
        <taxon>Magnoliopsida</taxon>
        <taxon>Liliopsida</taxon>
        <taxon>Zingiberales</taxon>
        <taxon>Musaceae</taxon>
        <taxon>Musa</taxon>
    </lineage>
</organism>
<feature type="transmembrane region" description="Helical" evidence="2">
    <location>
        <begin position="26"/>
        <end position="45"/>
    </location>
</feature>
<evidence type="ECO:0000313" key="4">
    <source>
        <dbReference type="EMBL" id="URE44399.1"/>
    </source>
</evidence>
<evidence type="ECO:0000256" key="3">
    <source>
        <dbReference type="SAM" id="SignalP"/>
    </source>
</evidence>
<keyword evidence="3" id="KW-0732">Signal</keyword>